<dbReference type="Proteomes" id="UP000593564">
    <property type="component" value="Unassembled WGS sequence"/>
</dbReference>
<keyword evidence="5" id="KW-0804">Transcription</keyword>
<accession>A0A7J7HR41</accession>
<keyword evidence="6" id="KW-0539">Nucleus</keyword>
<feature type="compositionally biased region" description="Basic residues" evidence="7">
    <location>
        <begin position="1"/>
        <end position="11"/>
    </location>
</feature>
<reference evidence="10" key="1">
    <citation type="journal article" date="2020" name="Nat. Commun.">
        <title>Genome assembly of wild tea tree DASZ reveals pedigree and selection history of tea varieties.</title>
        <authorList>
            <person name="Zhang W."/>
            <person name="Zhang Y."/>
            <person name="Qiu H."/>
            <person name="Guo Y."/>
            <person name="Wan H."/>
            <person name="Zhang X."/>
            <person name="Scossa F."/>
            <person name="Alseekh S."/>
            <person name="Zhang Q."/>
            <person name="Wang P."/>
            <person name="Xu L."/>
            <person name="Schmidt M.H."/>
            <person name="Jia X."/>
            <person name="Li D."/>
            <person name="Zhu A."/>
            <person name="Guo F."/>
            <person name="Chen W."/>
            <person name="Ni D."/>
            <person name="Usadel B."/>
            <person name="Fernie A.R."/>
            <person name="Wen W."/>
        </authorList>
    </citation>
    <scope>NUCLEOTIDE SEQUENCE [LARGE SCALE GENOMIC DNA]</scope>
    <source>
        <strain evidence="10">cv. G240</strain>
    </source>
</reference>
<evidence type="ECO:0000256" key="6">
    <source>
        <dbReference type="ARBA" id="ARBA00023242"/>
    </source>
</evidence>
<dbReference type="Gene3D" id="3.30.730.10">
    <property type="entry name" value="AP2/ERF domain"/>
    <property type="match status" value="1"/>
</dbReference>
<dbReference type="GO" id="GO:0005634">
    <property type="term" value="C:nucleus"/>
    <property type="evidence" value="ECO:0007669"/>
    <property type="project" value="UniProtKB-SubCell"/>
</dbReference>
<dbReference type="InterPro" id="IPR036955">
    <property type="entry name" value="AP2/ERF_dom_sf"/>
</dbReference>
<evidence type="ECO:0000256" key="1">
    <source>
        <dbReference type="ARBA" id="ARBA00004123"/>
    </source>
</evidence>
<feature type="compositionally biased region" description="Pro residues" evidence="7">
    <location>
        <begin position="19"/>
        <end position="29"/>
    </location>
</feature>
<keyword evidence="4" id="KW-0238">DNA-binding</keyword>
<dbReference type="GO" id="GO:0003700">
    <property type="term" value="F:DNA-binding transcription factor activity"/>
    <property type="evidence" value="ECO:0007669"/>
    <property type="project" value="InterPro"/>
</dbReference>
<dbReference type="GO" id="GO:0009873">
    <property type="term" value="P:ethylene-activated signaling pathway"/>
    <property type="evidence" value="ECO:0007669"/>
    <property type="project" value="InterPro"/>
</dbReference>
<dbReference type="PANTHER" id="PTHR31190:SF181">
    <property type="entry name" value="OS02G0764700 PROTEIN"/>
    <property type="match status" value="1"/>
</dbReference>
<evidence type="ECO:0000256" key="4">
    <source>
        <dbReference type="ARBA" id="ARBA00023125"/>
    </source>
</evidence>
<feature type="compositionally biased region" description="Basic residues" evidence="7">
    <location>
        <begin position="115"/>
        <end position="127"/>
    </location>
</feature>
<sequence length="257" mass="28776">MQQKSPKRLKHGGASTSYPSPPQQQPEPPRLTREQEASVMVAALKNVIAGGTAIDMTHEFRLFEFTTTTTAAIATTDQERPLFPVPDPDTCQFCKIKGCLGCNFFPPTQEDKKGTAPKKKKKNYRGVRQRPWGKWAAEIRDPRRAARVWLGTFETAEAAARAYDKAAIEFRGPRAKLNFPFPDDITLLNQSQSSQAEQEIPAKRELAAEMEAGPSKENEFWEVIGEREIEEWMMTMMDFTRGDSSDSTTGNAQSSSI</sequence>
<gene>
    <name evidence="9" type="ORF">HYC85_007547</name>
</gene>
<dbReference type="PRINTS" id="PR00367">
    <property type="entry name" value="ETHRSPELEMNT"/>
</dbReference>
<dbReference type="InterPro" id="IPR016177">
    <property type="entry name" value="DNA-bd_dom_sf"/>
</dbReference>
<evidence type="ECO:0000313" key="10">
    <source>
        <dbReference type="Proteomes" id="UP000593564"/>
    </source>
</evidence>
<dbReference type="InterPro" id="IPR001471">
    <property type="entry name" value="AP2/ERF_dom"/>
</dbReference>
<dbReference type="AlphaFoldDB" id="A0A7J7HR41"/>
<feature type="region of interest" description="Disordered" evidence="7">
    <location>
        <begin position="1"/>
        <end position="35"/>
    </location>
</feature>
<proteinExistence type="predicted"/>
<evidence type="ECO:0000256" key="2">
    <source>
        <dbReference type="ARBA" id="ARBA00022821"/>
    </source>
</evidence>
<keyword evidence="3" id="KW-0805">Transcription regulation</keyword>
<dbReference type="InterPro" id="IPR044808">
    <property type="entry name" value="ERF_plant"/>
</dbReference>
<reference evidence="9 10" key="2">
    <citation type="submission" date="2020-07" db="EMBL/GenBank/DDBJ databases">
        <title>Genome assembly of wild tea tree DASZ reveals pedigree and selection history of tea varieties.</title>
        <authorList>
            <person name="Zhang W."/>
        </authorList>
    </citation>
    <scope>NUCLEOTIDE SEQUENCE [LARGE SCALE GENOMIC DNA]</scope>
    <source>
        <strain evidence="10">cv. G240</strain>
        <tissue evidence="9">Leaf</tissue>
    </source>
</reference>
<protein>
    <recommendedName>
        <fullName evidence="8">AP2/ERF domain-containing protein</fullName>
    </recommendedName>
</protein>
<keyword evidence="10" id="KW-1185">Reference proteome</keyword>
<evidence type="ECO:0000313" key="9">
    <source>
        <dbReference type="EMBL" id="KAF5954691.1"/>
    </source>
</evidence>
<organism evidence="9 10">
    <name type="scientific">Camellia sinensis</name>
    <name type="common">Tea plant</name>
    <name type="synonym">Thea sinensis</name>
    <dbReference type="NCBI Taxonomy" id="4442"/>
    <lineage>
        <taxon>Eukaryota</taxon>
        <taxon>Viridiplantae</taxon>
        <taxon>Streptophyta</taxon>
        <taxon>Embryophyta</taxon>
        <taxon>Tracheophyta</taxon>
        <taxon>Spermatophyta</taxon>
        <taxon>Magnoliopsida</taxon>
        <taxon>eudicotyledons</taxon>
        <taxon>Gunneridae</taxon>
        <taxon>Pentapetalae</taxon>
        <taxon>asterids</taxon>
        <taxon>Ericales</taxon>
        <taxon>Theaceae</taxon>
        <taxon>Camellia</taxon>
    </lineage>
</organism>
<dbReference type="GO" id="GO:0003677">
    <property type="term" value="F:DNA binding"/>
    <property type="evidence" value="ECO:0007669"/>
    <property type="project" value="UniProtKB-KW"/>
</dbReference>
<comment type="caution">
    <text evidence="9">The sequence shown here is derived from an EMBL/GenBank/DDBJ whole genome shotgun (WGS) entry which is preliminary data.</text>
</comment>
<dbReference type="FunFam" id="3.30.730.10:FF:000001">
    <property type="entry name" value="Ethylene-responsive transcription factor 2"/>
    <property type="match status" value="1"/>
</dbReference>
<dbReference type="Pfam" id="PF00847">
    <property type="entry name" value="AP2"/>
    <property type="match status" value="1"/>
</dbReference>
<evidence type="ECO:0000256" key="7">
    <source>
        <dbReference type="SAM" id="MobiDB-lite"/>
    </source>
</evidence>
<name>A0A7J7HR41_CAMSI</name>
<evidence type="ECO:0000259" key="8">
    <source>
        <dbReference type="PROSITE" id="PS51032"/>
    </source>
</evidence>
<dbReference type="CDD" id="cd00018">
    <property type="entry name" value="AP2"/>
    <property type="match status" value="1"/>
</dbReference>
<dbReference type="PROSITE" id="PS51032">
    <property type="entry name" value="AP2_ERF"/>
    <property type="match status" value="1"/>
</dbReference>
<keyword evidence="2" id="KW-0611">Plant defense</keyword>
<feature type="domain" description="AP2/ERF" evidence="8">
    <location>
        <begin position="123"/>
        <end position="180"/>
    </location>
</feature>
<evidence type="ECO:0000256" key="5">
    <source>
        <dbReference type="ARBA" id="ARBA00023163"/>
    </source>
</evidence>
<dbReference type="EMBL" id="JACBKZ010000003">
    <property type="protein sequence ID" value="KAF5954691.1"/>
    <property type="molecule type" value="Genomic_DNA"/>
</dbReference>
<comment type="subcellular location">
    <subcellularLocation>
        <location evidence="1">Nucleus</location>
    </subcellularLocation>
</comment>
<evidence type="ECO:0000256" key="3">
    <source>
        <dbReference type="ARBA" id="ARBA00023015"/>
    </source>
</evidence>
<dbReference type="GO" id="GO:0006952">
    <property type="term" value="P:defense response"/>
    <property type="evidence" value="ECO:0007669"/>
    <property type="project" value="UniProtKB-KW"/>
</dbReference>
<feature type="region of interest" description="Disordered" evidence="7">
    <location>
        <begin position="107"/>
        <end position="127"/>
    </location>
</feature>
<dbReference type="SUPFAM" id="SSF54171">
    <property type="entry name" value="DNA-binding domain"/>
    <property type="match status" value="1"/>
</dbReference>
<dbReference type="PANTHER" id="PTHR31190">
    <property type="entry name" value="DNA-BINDING DOMAIN"/>
    <property type="match status" value="1"/>
</dbReference>
<dbReference type="SMART" id="SM00380">
    <property type="entry name" value="AP2"/>
    <property type="match status" value="1"/>
</dbReference>